<dbReference type="OrthoDB" id="5728337at2"/>
<dbReference type="HOGENOM" id="CLU_118967_0_0_10"/>
<sequence>MELVNRSVYPDICHRILDELDKKLPGHLTYHCLDHTIDVANVCDHYISYYSVDDRISELIRVAAVAHDFGYIYGPEDHEERSILEVGPLLRKGYLKKEIDLIEGMIRATKVPQDPSNLYEEILADADLDYLGRDDYNSLSDGLYKEFLYFGIVSSEAEWIKLQIRFLENHNYHTDWANRNRVANKRKVLEKLRKKASSGL</sequence>
<organism evidence="1 2">
    <name type="scientific">Robiginitalea biformata (strain ATCC BAA-864 / DSM 15991 / KCTC 12146 / HTCC2501)</name>
    <dbReference type="NCBI Taxonomy" id="313596"/>
    <lineage>
        <taxon>Bacteria</taxon>
        <taxon>Pseudomonadati</taxon>
        <taxon>Bacteroidota</taxon>
        <taxon>Flavobacteriia</taxon>
        <taxon>Flavobacteriales</taxon>
        <taxon>Flavobacteriaceae</taxon>
        <taxon>Robiginitalea</taxon>
    </lineage>
</organism>
<gene>
    <name evidence="1" type="ordered locus">RB2501_09580</name>
</gene>
<accession>A4CJN6</accession>
<keyword evidence="2" id="KW-1185">Reference proteome</keyword>
<proteinExistence type="predicted"/>
<dbReference type="KEGG" id="rbi:RB2501_09580"/>
<evidence type="ECO:0008006" key="3">
    <source>
        <dbReference type="Google" id="ProtNLM"/>
    </source>
</evidence>
<evidence type="ECO:0000313" key="1">
    <source>
        <dbReference type="EMBL" id="EAR17144.1"/>
    </source>
</evidence>
<dbReference type="STRING" id="313596.RB2501_09580"/>
<dbReference type="CDD" id="cd00077">
    <property type="entry name" value="HDc"/>
    <property type="match status" value="1"/>
</dbReference>
<dbReference type="RefSeq" id="WP_015753899.1">
    <property type="nucleotide sequence ID" value="NC_013222.1"/>
</dbReference>
<reference evidence="1 2" key="1">
    <citation type="journal article" date="2009" name="J. Bacteriol.">
        <title>Complete genome sequence of Robiginitalea biformata HTCC2501.</title>
        <authorList>
            <person name="Oh H.M."/>
            <person name="Giovannoni S.J."/>
            <person name="Lee K."/>
            <person name="Ferriera S."/>
            <person name="Johnson J."/>
            <person name="Cho J.C."/>
        </authorList>
    </citation>
    <scope>NUCLEOTIDE SEQUENCE [LARGE SCALE GENOMIC DNA]</scope>
    <source>
        <strain evidence="2">ATCC BAA-864 / HTCC2501 / KCTC 12146</strain>
    </source>
</reference>
<name>A4CJN6_ROBBH</name>
<dbReference type="AlphaFoldDB" id="A4CJN6"/>
<dbReference type="EMBL" id="CP001712">
    <property type="protein sequence ID" value="EAR17144.1"/>
    <property type="molecule type" value="Genomic_DNA"/>
</dbReference>
<protein>
    <recommendedName>
        <fullName evidence="3">HD domain-containing protein</fullName>
    </recommendedName>
</protein>
<dbReference type="SUPFAM" id="SSF109604">
    <property type="entry name" value="HD-domain/PDEase-like"/>
    <property type="match status" value="1"/>
</dbReference>
<dbReference type="InterPro" id="IPR003607">
    <property type="entry name" value="HD/PDEase_dom"/>
</dbReference>
<dbReference type="eggNOG" id="COG4339">
    <property type="taxonomic scope" value="Bacteria"/>
</dbReference>
<evidence type="ECO:0000313" key="2">
    <source>
        <dbReference type="Proteomes" id="UP000009049"/>
    </source>
</evidence>
<dbReference type="Gene3D" id="1.10.3210.10">
    <property type="entry name" value="Hypothetical protein af1432"/>
    <property type="match status" value="1"/>
</dbReference>
<dbReference type="Proteomes" id="UP000009049">
    <property type="component" value="Chromosome"/>
</dbReference>